<gene>
    <name evidence="1" type="ORF">POSPLADRAFT_1141820</name>
</gene>
<dbReference type="AlphaFoldDB" id="A0A1X6N3D2"/>
<keyword evidence="2" id="KW-1185">Reference proteome</keyword>
<dbReference type="STRING" id="670580.A0A1X6N3D2"/>
<evidence type="ECO:0000313" key="2">
    <source>
        <dbReference type="Proteomes" id="UP000194127"/>
    </source>
</evidence>
<name>A0A1X6N3D2_9APHY</name>
<sequence length="285" mass="31717">MHYLDSSRHWGPYLPVSDILGNNASDEPGEPNLLKFDSLPPPQLLEPDWGWLGAARILVEANMKDLEIDGLHRFTSLDSWREQGWVESSTNESTSWDWAGVEGIWRYTSPVSLADWDPSADAILRRCVCWIGYSRLIRALISLLICVVLQVYGGFDDSSLRETCISVPMRLHVVRFGPPTIPEYPERPVIVFEGESGGQDWIEDEDGGGSDARKVRGTVSMLASGHVRWQMFVSSEESPNEDDWVSEAIQIGGVASGAGIIGMWTGAQHMDGDPLGPFWQWRVSA</sequence>
<dbReference type="OrthoDB" id="3226064at2759"/>
<accession>A0A1X6N3D2</accession>
<dbReference type="Proteomes" id="UP000194127">
    <property type="component" value="Unassembled WGS sequence"/>
</dbReference>
<proteinExistence type="predicted"/>
<evidence type="ECO:0000313" key="1">
    <source>
        <dbReference type="EMBL" id="OSX62972.1"/>
    </source>
</evidence>
<dbReference type="RefSeq" id="XP_024339766.1">
    <property type="nucleotide sequence ID" value="XM_024485350.1"/>
</dbReference>
<dbReference type="GeneID" id="36330299"/>
<organism evidence="1 2">
    <name type="scientific">Postia placenta MAD-698-R-SB12</name>
    <dbReference type="NCBI Taxonomy" id="670580"/>
    <lineage>
        <taxon>Eukaryota</taxon>
        <taxon>Fungi</taxon>
        <taxon>Dikarya</taxon>
        <taxon>Basidiomycota</taxon>
        <taxon>Agaricomycotina</taxon>
        <taxon>Agaricomycetes</taxon>
        <taxon>Polyporales</taxon>
        <taxon>Adustoporiaceae</taxon>
        <taxon>Rhodonia</taxon>
    </lineage>
</organism>
<reference evidence="1 2" key="1">
    <citation type="submission" date="2017-04" db="EMBL/GenBank/DDBJ databases">
        <title>Genome Sequence of the Model Brown-Rot Fungus Postia placenta SB12.</title>
        <authorList>
            <consortium name="DOE Joint Genome Institute"/>
            <person name="Gaskell J."/>
            <person name="Kersten P."/>
            <person name="Larrondo L.F."/>
            <person name="Canessa P."/>
            <person name="Martinez D."/>
            <person name="Hibbett D."/>
            <person name="Schmoll M."/>
            <person name="Kubicek C.P."/>
            <person name="Martinez A.T."/>
            <person name="Yadav J."/>
            <person name="Master E."/>
            <person name="Magnuson J.K."/>
            <person name="James T."/>
            <person name="Yaver D."/>
            <person name="Berka R."/>
            <person name="Labutti K."/>
            <person name="Lipzen A."/>
            <person name="Aerts A."/>
            <person name="Barry K."/>
            <person name="Henrissat B."/>
            <person name="Blanchette R."/>
            <person name="Grigoriev I."/>
            <person name="Cullen D."/>
        </authorList>
    </citation>
    <scope>NUCLEOTIDE SEQUENCE [LARGE SCALE GENOMIC DNA]</scope>
    <source>
        <strain evidence="1 2">MAD-698-R-SB12</strain>
    </source>
</reference>
<protein>
    <submittedName>
        <fullName evidence="1">Uncharacterized protein</fullName>
    </submittedName>
</protein>
<dbReference type="EMBL" id="KZ110596">
    <property type="protein sequence ID" value="OSX62972.1"/>
    <property type="molecule type" value="Genomic_DNA"/>
</dbReference>